<keyword evidence="1 3" id="KW-0732">Signal</keyword>
<feature type="region of interest" description="Disordered" evidence="2">
    <location>
        <begin position="17"/>
        <end position="81"/>
    </location>
</feature>
<proteinExistence type="predicted"/>
<name>A0A556C4T2_BREAU</name>
<dbReference type="OrthoDB" id="9998622at2"/>
<feature type="region of interest" description="Disordered" evidence="2">
    <location>
        <begin position="193"/>
        <end position="212"/>
    </location>
</feature>
<evidence type="ECO:0000256" key="1">
    <source>
        <dbReference type="ARBA" id="ARBA00022729"/>
    </source>
</evidence>
<dbReference type="Gene3D" id="2.60.40.1240">
    <property type="match status" value="1"/>
</dbReference>
<feature type="signal peptide" evidence="3">
    <location>
        <begin position="1"/>
        <end position="18"/>
    </location>
</feature>
<evidence type="ECO:0000313" key="4">
    <source>
        <dbReference type="EMBL" id="TSI12464.1"/>
    </source>
</evidence>
<reference evidence="4 5" key="1">
    <citation type="submission" date="2019-07" db="EMBL/GenBank/DDBJ databases">
        <title>Draft genome sequence of Brevibacterium aurantiacum XU54 isolated from Xinjiang China.</title>
        <authorList>
            <person name="Xu X."/>
        </authorList>
    </citation>
    <scope>NUCLEOTIDE SEQUENCE [LARGE SCALE GENOMIC DNA]</scope>
    <source>
        <strain evidence="4 5">XU54</strain>
    </source>
</reference>
<gene>
    <name evidence="4" type="ORF">FO013_20245</name>
</gene>
<keyword evidence="5" id="KW-1185">Reference proteome</keyword>
<evidence type="ECO:0000256" key="3">
    <source>
        <dbReference type="SAM" id="SignalP"/>
    </source>
</evidence>
<evidence type="ECO:0000256" key="2">
    <source>
        <dbReference type="SAM" id="MobiDB-lite"/>
    </source>
</evidence>
<dbReference type="PROSITE" id="PS51257">
    <property type="entry name" value="PROKAR_LIPOPROTEIN"/>
    <property type="match status" value="1"/>
</dbReference>
<organism evidence="4 5">
    <name type="scientific">Brevibacterium aurantiacum</name>
    <dbReference type="NCBI Taxonomy" id="273384"/>
    <lineage>
        <taxon>Bacteria</taxon>
        <taxon>Bacillati</taxon>
        <taxon>Actinomycetota</taxon>
        <taxon>Actinomycetes</taxon>
        <taxon>Micrococcales</taxon>
        <taxon>Brevibacteriaceae</taxon>
        <taxon>Brevibacterium</taxon>
    </lineage>
</organism>
<dbReference type="RefSeq" id="WP_143924367.1">
    <property type="nucleotide sequence ID" value="NZ_VLTK01000017.1"/>
</dbReference>
<comment type="caution">
    <text evidence="4">The sequence shown here is derived from an EMBL/GenBank/DDBJ whole genome shotgun (WGS) entry which is preliminary data.</text>
</comment>
<feature type="compositionally biased region" description="Low complexity" evidence="2">
    <location>
        <begin position="17"/>
        <end position="35"/>
    </location>
</feature>
<sequence length="248" mass="26548">MKTLAALAAAAIALTGCASNSSPQASSPSTSAEQTKPAQAKAAPLSQAEWVELCGPDGTAPDDPQCTADKSTGDEEPMDDSDFMEKQGEWFVFTTTDDENILEKWDVRIDTVELTEVLPKAKSNEDWDGGEEIPEYVDATPAEGNEFLHVEYTVKNTNKQPLDLPLEPSVQFSDGEVFAPLGEDASDYTWNLNQEHDSPAGDTQNPGTEAQGDFVIEIPQGSEVEALIITDAFMGSSAESVIAIDPTS</sequence>
<evidence type="ECO:0000313" key="5">
    <source>
        <dbReference type="Proteomes" id="UP000316406"/>
    </source>
</evidence>
<protein>
    <submittedName>
        <fullName evidence="4">DUF4352 domain-containing protein</fullName>
    </submittedName>
</protein>
<dbReference type="InterPro" id="IPR029050">
    <property type="entry name" value="Immunoprotect_excell_Ig-like"/>
</dbReference>
<dbReference type="AlphaFoldDB" id="A0A556C4T2"/>
<feature type="chain" id="PRO_5039436499" evidence="3">
    <location>
        <begin position="19"/>
        <end position="248"/>
    </location>
</feature>
<dbReference type="Proteomes" id="UP000316406">
    <property type="component" value="Unassembled WGS sequence"/>
</dbReference>
<dbReference type="EMBL" id="VLTK01000017">
    <property type="protein sequence ID" value="TSI12464.1"/>
    <property type="molecule type" value="Genomic_DNA"/>
</dbReference>
<accession>A0A556C4T2</accession>